<keyword evidence="1" id="KW-0175">Coiled coil</keyword>
<dbReference type="Proteomes" id="UP000664132">
    <property type="component" value="Unassembled WGS sequence"/>
</dbReference>
<dbReference type="PANTHER" id="PTHR36847">
    <property type="entry name" value="AMIDOLIGASE ENZYME"/>
    <property type="match status" value="1"/>
</dbReference>
<proteinExistence type="predicted"/>
<dbReference type="AlphaFoldDB" id="A0A8H7WGR6"/>
<gene>
    <name evidence="2" type="ORF">IFR04_002497</name>
</gene>
<sequence length="406" mass="46175">MAAMTFGVELEFLMAFLPDDTPPPDPTKTRLLRFPYTPEDIKIYHGLTQDMSDSRDTDENGGRLICAKRHYDDSDYSGWDVVEDGSIEKLAISPYGYFQIEVRSPAYYFTAQALNEVRLACQTLTDNFCTLAVETSSLHVHVGDGERSFDFESMRRLEAFLWAFEPQLQSLHPPHRQSTYYATSLRAYELPRGALDLYGIGDIESLRDQVIDVSGYLKNTQVSICGIASAASDPEHKKKTVEWRQHEGTLDGEKVVKWIETVVGIMYFVRDAPTGPSAVYSSAVDEEQELELEKLNRQIKEIEDSEYEHDEVAFAKLNRQIAVLEEKISSRHLPLGDREWRERLMVASDWTEIPQGASDPFEHGYKMVGSLRNLDLEEVSPKTRPADVNDGLLDVDVKWLDDLNGF</sequence>
<reference evidence="2" key="1">
    <citation type="submission" date="2021-02" db="EMBL/GenBank/DDBJ databases">
        <title>Genome sequence Cadophora malorum strain M34.</title>
        <authorList>
            <person name="Stefanovic E."/>
            <person name="Vu D."/>
            <person name="Scully C."/>
            <person name="Dijksterhuis J."/>
            <person name="Roader J."/>
            <person name="Houbraken J."/>
        </authorList>
    </citation>
    <scope>NUCLEOTIDE SEQUENCE</scope>
    <source>
        <strain evidence="2">M34</strain>
    </source>
</reference>
<evidence type="ECO:0000313" key="3">
    <source>
        <dbReference type="Proteomes" id="UP000664132"/>
    </source>
</evidence>
<organism evidence="2 3">
    <name type="scientific">Cadophora malorum</name>
    <dbReference type="NCBI Taxonomy" id="108018"/>
    <lineage>
        <taxon>Eukaryota</taxon>
        <taxon>Fungi</taxon>
        <taxon>Dikarya</taxon>
        <taxon>Ascomycota</taxon>
        <taxon>Pezizomycotina</taxon>
        <taxon>Leotiomycetes</taxon>
        <taxon>Helotiales</taxon>
        <taxon>Ploettnerulaceae</taxon>
        <taxon>Cadophora</taxon>
    </lineage>
</organism>
<evidence type="ECO:0000313" key="2">
    <source>
        <dbReference type="EMBL" id="KAG4424441.1"/>
    </source>
</evidence>
<dbReference type="OrthoDB" id="412402at2759"/>
<evidence type="ECO:0008006" key="4">
    <source>
        <dbReference type="Google" id="ProtNLM"/>
    </source>
</evidence>
<comment type="caution">
    <text evidence="2">The sequence shown here is derived from an EMBL/GenBank/DDBJ whole genome shotgun (WGS) entry which is preliminary data.</text>
</comment>
<dbReference type="EMBL" id="JAFJYH010000021">
    <property type="protein sequence ID" value="KAG4424441.1"/>
    <property type="molecule type" value="Genomic_DNA"/>
</dbReference>
<dbReference type="InterPro" id="IPR022025">
    <property type="entry name" value="Amidoligase_2"/>
</dbReference>
<feature type="coiled-coil region" evidence="1">
    <location>
        <begin position="285"/>
        <end position="327"/>
    </location>
</feature>
<dbReference type="Pfam" id="PF12224">
    <property type="entry name" value="Amidoligase_2"/>
    <property type="match status" value="1"/>
</dbReference>
<accession>A0A8H7WGR6</accession>
<dbReference type="PANTHER" id="PTHR36847:SF1">
    <property type="entry name" value="AMIDOLIGASE ENZYME"/>
    <property type="match status" value="1"/>
</dbReference>
<protein>
    <recommendedName>
        <fullName evidence="4">Amidoligase enzyme protein</fullName>
    </recommendedName>
</protein>
<name>A0A8H7WGR6_9HELO</name>
<keyword evidence="3" id="KW-1185">Reference proteome</keyword>
<evidence type="ECO:0000256" key="1">
    <source>
        <dbReference type="SAM" id="Coils"/>
    </source>
</evidence>